<feature type="domain" description="Nudix hydrolase" evidence="9">
    <location>
        <begin position="50"/>
        <end position="184"/>
    </location>
</feature>
<dbReference type="Proteomes" id="UP000693892">
    <property type="component" value="Unassembled WGS sequence"/>
</dbReference>
<dbReference type="CDD" id="cd02885">
    <property type="entry name" value="NUDIX_IPP_Isomerase"/>
    <property type="match status" value="1"/>
</dbReference>
<comment type="similarity">
    <text evidence="7">Belongs to the IPP isomerase type 1 family.</text>
</comment>
<feature type="binding site" evidence="7">
    <location>
        <position position="107"/>
    </location>
    <ligand>
        <name>Mg(2+)</name>
        <dbReference type="ChEBI" id="CHEBI:18420"/>
    </ligand>
</feature>
<dbReference type="GO" id="GO:0005737">
    <property type="term" value="C:cytoplasm"/>
    <property type="evidence" value="ECO:0007669"/>
    <property type="project" value="UniProtKB-SubCell"/>
</dbReference>
<dbReference type="Pfam" id="PF00293">
    <property type="entry name" value="NUDIX"/>
    <property type="match status" value="1"/>
</dbReference>
<evidence type="ECO:0000313" key="11">
    <source>
        <dbReference type="Proteomes" id="UP000693892"/>
    </source>
</evidence>
<feature type="active site" evidence="7">
    <location>
        <position position="87"/>
    </location>
</feature>
<comment type="cofactor">
    <cofactor evidence="7">
        <name>Mn(2+)</name>
        <dbReference type="ChEBI" id="CHEBI:29035"/>
    </cofactor>
    <text evidence="7">Binds 1 Mn(2+) ion per subunit.</text>
</comment>
<keyword evidence="5 7" id="KW-0414">Isoprene biosynthesis</keyword>
<evidence type="ECO:0000259" key="9">
    <source>
        <dbReference type="PROSITE" id="PS51462"/>
    </source>
</evidence>
<protein>
    <recommendedName>
        <fullName evidence="7 8">Isopentenyl-diphosphate Delta-isomerase</fullName>
        <shortName evidence="7">IPP isomerase</shortName>
        <ecNumber evidence="7 8">5.3.3.2</ecNumber>
    </recommendedName>
    <alternativeName>
        <fullName evidence="7">IPP:DMAPP isomerase</fullName>
    </alternativeName>
    <alternativeName>
        <fullName evidence="7">Isopentenyl pyrophosphate isomerase</fullName>
    </alternativeName>
</protein>
<dbReference type="AlphaFoldDB" id="A0A916NGK9"/>
<dbReference type="PANTHER" id="PTHR10885">
    <property type="entry name" value="ISOPENTENYL-DIPHOSPHATE DELTA-ISOMERASE"/>
    <property type="match status" value="1"/>
</dbReference>
<feature type="binding site" evidence="7">
    <location>
        <position position="136"/>
    </location>
    <ligand>
        <name>Mn(2+)</name>
        <dbReference type="ChEBI" id="CHEBI:29035"/>
    </ligand>
</feature>
<dbReference type="GO" id="GO:0046872">
    <property type="term" value="F:metal ion binding"/>
    <property type="evidence" value="ECO:0007669"/>
    <property type="project" value="UniProtKB-KW"/>
</dbReference>
<sequence length="210" mass="23079">MKLANRVGMNKVDRAALGGEPIGQRVVLLNEHAVPIGSADKLMVHNTSTALHLAFSCYLFDQSGRVLVTRRALSKVTWPGVWTNSFCGHPEPGEALEAAVERRARQELGVEVRGVRVVDPGFRYRAVDAGGIVENEVCPVYTATISGTLSPHPEEVMEWAWVDRSSLARAVMSTPFVFSPWMVLQMRRLQWASEPDPTGPESVFPGAVRT</sequence>
<proteinExistence type="inferred from homology"/>
<feature type="binding site" evidence="7">
    <location>
        <position position="45"/>
    </location>
    <ligand>
        <name>Mn(2+)</name>
        <dbReference type="ChEBI" id="CHEBI:29035"/>
    </ligand>
</feature>
<dbReference type="NCBIfam" id="NF002995">
    <property type="entry name" value="PRK03759.1"/>
    <property type="match status" value="1"/>
</dbReference>
<name>A0A916NGK9_9MICO</name>
<accession>A0A916NGK9</accession>
<keyword evidence="4 7" id="KW-0464">Manganese</keyword>
<evidence type="ECO:0000256" key="7">
    <source>
        <dbReference type="HAMAP-Rule" id="MF_00202"/>
    </source>
</evidence>
<keyword evidence="1 7" id="KW-0963">Cytoplasm</keyword>
<keyword evidence="6 7" id="KW-0413">Isomerase</keyword>
<evidence type="ECO:0000313" key="10">
    <source>
        <dbReference type="EMBL" id="CAG7608371.1"/>
    </source>
</evidence>
<dbReference type="FunFam" id="3.90.79.10:FF:000009">
    <property type="entry name" value="Isopentenyl-diphosphate Delta-isomerase"/>
    <property type="match status" value="1"/>
</dbReference>
<feature type="binding site" evidence="7">
    <location>
        <position position="89"/>
    </location>
    <ligand>
        <name>Mn(2+)</name>
        <dbReference type="ChEBI" id="CHEBI:29035"/>
    </ligand>
</feature>
<feature type="active site" evidence="7">
    <location>
        <position position="136"/>
    </location>
</feature>
<dbReference type="HAMAP" id="MF_00202">
    <property type="entry name" value="Idi"/>
    <property type="match status" value="1"/>
</dbReference>
<keyword evidence="3 7" id="KW-0460">Magnesium</keyword>
<comment type="function">
    <text evidence="7">Catalyzes the 1,3-allylic rearrangement of the homoallylic substrate isopentenyl (IPP) to its highly electrophilic allylic isomer, dimethylallyl diphosphate (DMAPP).</text>
</comment>
<comment type="pathway">
    <text evidence="7">Isoprenoid biosynthesis; dimethylallyl diphosphate biosynthesis; dimethylallyl diphosphate from isopentenyl diphosphate: step 1/1.</text>
</comment>
<evidence type="ECO:0000256" key="5">
    <source>
        <dbReference type="ARBA" id="ARBA00023229"/>
    </source>
</evidence>
<feature type="binding site" evidence="7">
    <location>
        <position position="134"/>
    </location>
    <ligand>
        <name>Mn(2+)</name>
        <dbReference type="ChEBI" id="CHEBI:29035"/>
    </ligand>
</feature>
<evidence type="ECO:0000256" key="6">
    <source>
        <dbReference type="ARBA" id="ARBA00023235"/>
    </source>
</evidence>
<evidence type="ECO:0000256" key="3">
    <source>
        <dbReference type="ARBA" id="ARBA00022842"/>
    </source>
</evidence>
<dbReference type="GO" id="GO:0008299">
    <property type="term" value="P:isoprenoid biosynthetic process"/>
    <property type="evidence" value="ECO:0007669"/>
    <property type="project" value="UniProtKB-UniRule"/>
</dbReference>
<keyword evidence="11" id="KW-1185">Reference proteome</keyword>
<dbReference type="InterPro" id="IPR011876">
    <property type="entry name" value="IsopentenylPP_isomerase_typ1"/>
</dbReference>
<feature type="binding site" evidence="7">
    <location>
        <position position="52"/>
    </location>
    <ligand>
        <name>Mn(2+)</name>
        <dbReference type="ChEBI" id="CHEBI:29035"/>
    </ligand>
</feature>
<dbReference type="InterPro" id="IPR056375">
    <property type="entry name" value="Idi_bact"/>
</dbReference>
<gene>
    <name evidence="7 10" type="primary">idi</name>
    <name evidence="10" type="ORF">LEUCIP111803_01109</name>
</gene>
<dbReference type="PROSITE" id="PS51462">
    <property type="entry name" value="NUDIX"/>
    <property type="match status" value="1"/>
</dbReference>
<comment type="cofactor">
    <cofactor evidence="7">
        <name>Mg(2+)</name>
        <dbReference type="ChEBI" id="CHEBI:18420"/>
    </cofactor>
    <text evidence="7">Binds 1 Mg(2+) ion per subunit. The magnesium ion binds only when substrate is bound.</text>
</comment>
<reference evidence="10" key="1">
    <citation type="submission" date="2021-06" db="EMBL/GenBank/DDBJ databases">
        <authorList>
            <person name="Criscuolo A."/>
        </authorList>
    </citation>
    <scope>NUCLEOTIDE SEQUENCE</scope>
    <source>
        <strain evidence="10">CIP111803</strain>
    </source>
</reference>
<dbReference type="NCBIfam" id="TIGR02150">
    <property type="entry name" value="IPP_isom_1"/>
    <property type="match status" value="1"/>
</dbReference>
<keyword evidence="2 7" id="KW-0479">Metal-binding</keyword>
<dbReference type="PANTHER" id="PTHR10885:SF0">
    <property type="entry name" value="ISOPENTENYL-DIPHOSPHATE DELTA-ISOMERASE"/>
    <property type="match status" value="1"/>
</dbReference>
<dbReference type="EMBL" id="CAJVAP010000010">
    <property type="protein sequence ID" value="CAG7608371.1"/>
    <property type="molecule type" value="Genomic_DNA"/>
</dbReference>
<dbReference type="GO" id="GO:0004452">
    <property type="term" value="F:isopentenyl-diphosphate delta-isomerase activity"/>
    <property type="evidence" value="ECO:0007669"/>
    <property type="project" value="UniProtKB-UniRule"/>
</dbReference>
<dbReference type="EC" id="5.3.3.2" evidence="7 8"/>
<comment type="catalytic activity">
    <reaction evidence="7">
        <text>isopentenyl diphosphate = dimethylallyl diphosphate</text>
        <dbReference type="Rhea" id="RHEA:23284"/>
        <dbReference type="ChEBI" id="CHEBI:57623"/>
        <dbReference type="ChEBI" id="CHEBI:128769"/>
        <dbReference type="EC" id="5.3.3.2"/>
    </reaction>
</comment>
<dbReference type="InterPro" id="IPR000086">
    <property type="entry name" value="NUDIX_hydrolase_dom"/>
</dbReference>
<comment type="subcellular location">
    <subcellularLocation>
        <location evidence="7">Cytoplasm</location>
    </subcellularLocation>
</comment>
<evidence type="ECO:0000256" key="2">
    <source>
        <dbReference type="ARBA" id="ARBA00022723"/>
    </source>
</evidence>
<evidence type="ECO:0000256" key="8">
    <source>
        <dbReference type="NCBIfam" id="TIGR02150"/>
    </source>
</evidence>
<dbReference type="GO" id="GO:0050992">
    <property type="term" value="P:dimethylallyl diphosphate biosynthetic process"/>
    <property type="evidence" value="ECO:0007669"/>
    <property type="project" value="UniProtKB-UniRule"/>
</dbReference>
<organism evidence="10 11">
    <name type="scientific">Leucobacter soli</name>
    <dbReference type="NCBI Taxonomy" id="2812850"/>
    <lineage>
        <taxon>Bacteria</taxon>
        <taxon>Bacillati</taxon>
        <taxon>Actinomycetota</taxon>
        <taxon>Actinomycetes</taxon>
        <taxon>Micrococcales</taxon>
        <taxon>Microbacteriaceae</taxon>
        <taxon>Leucobacter</taxon>
    </lineage>
</organism>
<evidence type="ECO:0000256" key="1">
    <source>
        <dbReference type="ARBA" id="ARBA00022490"/>
    </source>
</evidence>
<comment type="caution">
    <text evidence="10">The sequence shown here is derived from an EMBL/GenBank/DDBJ whole genome shotgun (WGS) entry which is preliminary data.</text>
</comment>
<evidence type="ECO:0000256" key="4">
    <source>
        <dbReference type="ARBA" id="ARBA00023211"/>
    </source>
</evidence>